<dbReference type="GO" id="GO:0046872">
    <property type="term" value="F:metal ion binding"/>
    <property type="evidence" value="ECO:0007669"/>
    <property type="project" value="UniProtKB-KW"/>
</dbReference>
<dbReference type="Pfam" id="PF05853">
    <property type="entry name" value="BKACE"/>
    <property type="match status" value="1"/>
</dbReference>
<organism evidence="5 6">
    <name type="scientific">Agromyces archimandritae</name>
    <dbReference type="NCBI Taxonomy" id="2781962"/>
    <lineage>
        <taxon>Bacteria</taxon>
        <taxon>Bacillati</taxon>
        <taxon>Actinomycetota</taxon>
        <taxon>Actinomycetes</taxon>
        <taxon>Micrococcales</taxon>
        <taxon>Microbacteriaceae</taxon>
        <taxon>Agromyces</taxon>
    </lineage>
</organism>
<dbReference type="PANTHER" id="PTHR37418:SF2">
    <property type="entry name" value="3-KETO-5-AMINOHEXANOATE CLEAVAGE ENZYME"/>
    <property type="match status" value="1"/>
</dbReference>
<reference evidence="5" key="1">
    <citation type="submission" date="2021-03" db="EMBL/GenBank/DDBJ databases">
        <title>Agromyces archimandritus sp. nov., isolated from the cockroach Archimandrita tessellata.</title>
        <authorList>
            <person name="Guzman J."/>
            <person name="Ortuzar M."/>
            <person name="Poehlein A."/>
            <person name="Daniel R."/>
            <person name="Trujillo M."/>
            <person name="Vilcinskas A."/>
        </authorList>
    </citation>
    <scope>NUCLEOTIDE SEQUENCE</scope>
    <source>
        <strain evidence="5">G127AT</strain>
    </source>
</reference>
<evidence type="ECO:0000256" key="2">
    <source>
        <dbReference type="ARBA" id="ARBA00022679"/>
    </source>
</evidence>
<dbReference type="KEGG" id="aarc:G127AT_05505"/>
<dbReference type="InterPro" id="IPR008567">
    <property type="entry name" value="BKACE"/>
</dbReference>
<dbReference type="PANTHER" id="PTHR37418">
    <property type="entry name" value="3-KETO-5-AMINOHEXANOATE CLEAVAGE ENZYME-RELATED"/>
    <property type="match status" value="1"/>
</dbReference>
<keyword evidence="2" id="KW-0808">Transferase</keyword>
<evidence type="ECO:0000256" key="1">
    <source>
        <dbReference type="ARBA" id="ARBA00001947"/>
    </source>
</evidence>
<protein>
    <submittedName>
        <fullName evidence="5">3-keto-5-aminohexanoate cleavage protein</fullName>
    </submittedName>
</protein>
<dbReference type="AlphaFoldDB" id="A0A975IPI5"/>
<keyword evidence="3" id="KW-0479">Metal-binding</keyword>
<evidence type="ECO:0000256" key="3">
    <source>
        <dbReference type="ARBA" id="ARBA00022723"/>
    </source>
</evidence>
<dbReference type="InterPro" id="IPR013785">
    <property type="entry name" value="Aldolase_TIM"/>
</dbReference>
<gene>
    <name evidence="5" type="ORF">G127AT_05505</name>
</gene>
<dbReference type="Proteomes" id="UP000671914">
    <property type="component" value="Chromosome"/>
</dbReference>
<evidence type="ECO:0000313" key="6">
    <source>
        <dbReference type="Proteomes" id="UP000671914"/>
    </source>
</evidence>
<comment type="cofactor">
    <cofactor evidence="1">
        <name>Zn(2+)</name>
        <dbReference type="ChEBI" id="CHEBI:29105"/>
    </cofactor>
</comment>
<evidence type="ECO:0000313" key="5">
    <source>
        <dbReference type="EMBL" id="QTX05662.1"/>
    </source>
</evidence>
<dbReference type="GO" id="GO:0043720">
    <property type="term" value="F:3-keto-5-aminohexanoate cleavage activity"/>
    <property type="evidence" value="ECO:0007669"/>
    <property type="project" value="InterPro"/>
</dbReference>
<accession>A0A975IPI5</accession>
<dbReference type="Gene3D" id="3.20.20.70">
    <property type="entry name" value="Aldolase class I"/>
    <property type="match status" value="1"/>
</dbReference>
<keyword evidence="4" id="KW-0862">Zinc</keyword>
<dbReference type="RefSeq" id="WP_210900858.1">
    <property type="nucleotide sequence ID" value="NZ_CP071696.1"/>
</dbReference>
<keyword evidence="6" id="KW-1185">Reference proteome</keyword>
<dbReference type="EMBL" id="CP071696">
    <property type="protein sequence ID" value="QTX05662.1"/>
    <property type="molecule type" value="Genomic_DNA"/>
</dbReference>
<evidence type="ECO:0000256" key="4">
    <source>
        <dbReference type="ARBA" id="ARBA00022833"/>
    </source>
</evidence>
<proteinExistence type="predicted"/>
<sequence>MNDLIICVQQNEGADRSENPHVPFTDEEIARDAAHCRAAGASIVHAHPRAPDGSADVSPEAMVRMISAVHAASDILVAPGLLNRPGATDEERLAAWSLADEHGHGAAHADFLVAEFGTANFDAVDPETGDFRSTDRVFTTTTASQLRFLTEARTRGVPVLSVTFGASWSRAFHVHRSAGRLPGRQLALLVHGGSEFPAAHPATSGGLAAHRALLPAEDEVEWMVSAHRGDVLDLADDVIAAGGHVAIGLGDHPHAGRGGPANAELVAEVVRIGRRHGRSPAQPDQVRALLAPEVAA</sequence>
<name>A0A975IPI5_9MICO</name>